<keyword evidence="1" id="KW-0472">Membrane</keyword>
<keyword evidence="1" id="KW-0812">Transmembrane</keyword>
<sequence length="177" mass="20696">MEEENKKDIIIDEIKHWKASKLLPEHYCDFLLALYTEGDVKEEKEKTSTPFHLILYFLNSLLLFGPFIVLLMNLSGVMSLISMSIAILLSYGTYKYIQTIPKLQHSFSYIIFLYTILLATVLYINTYLHNNLLLFLMVTLQATSWWFLAKKKNDKYVKLVAVITLLITLVIFIIYII</sequence>
<evidence type="ECO:0000313" key="2">
    <source>
        <dbReference type="EMBL" id="RCW65345.1"/>
    </source>
</evidence>
<keyword evidence="3" id="KW-1185">Reference proteome</keyword>
<feature type="transmembrane region" description="Helical" evidence="1">
    <location>
        <begin position="106"/>
        <end position="126"/>
    </location>
</feature>
<reference evidence="2 3" key="1">
    <citation type="submission" date="2018-07" db="EMBL/GenBank/DDBJ databases">
        <title>Genomic Encyclopedia of Type Strains, Phase IV (KMG-IV): sequencing the most valuable type-strain genomes for metagenomic binning, comparative biology and taxonomic classification.</title>
        <authorList>
            <person name="Goeker M."/>
        </authorList>
    </citation>
    <scope>NUCLEOTIDE SEQUENCE [LARGE SCALE GENOMIC DNA]</scope>
    <source>
        <strain evidence="2 3">DSM 27696</strain>
    </source>
</reference>
<organism evidence="2 3">
    <name type="scientific">Saliterribacillus persicus</name>
    <dbReference type="NCBI Taxonomy" id="930114"/>
    <lineage>
        <taxon>Bacteria</taxon>
        <taxon>Bacillati</taxon>
        <taxon>Bacillota</taxon>
        <taxon>Bacilli</taxon>
        <taxon>Bacillales</taxon>
        <taxon>Bacillaceae</taxon>
        <taxon>Saliterribacillus</taxon>
    </lineage>
</organism>
<dbReference type="Proteomes" id="UP000252585">
    <property type="component" value="Unassembled WGS sequence"/>
</dbReference>
<feature type="transmembrane region" description="Helical" evidence="1">
    <location>
        <begin position="132"/>
        <end position="149"/>
    </location>
</feature>
<feature type="transmembrane region" description="Helical" evidence="1">
    <location>
        <begin position="53"/>
        <end position="71"/>
    </location>
</feature>
<feature type="transmembrane region" description="Helical" evidence="1">
    <location>
        <begin position="156"/>
        <end position="176"/>
    </location>
</feature>
<evidence type="ECO:0000313" key="3">
    <source>
        <dbReference type="Proteomes" id="UP000252585"/>
    </source>
</evidence>
<gene>
    <name evidence="2" type="ORF">DFR57_11174</name>
</gene>
<dbReference type="OrthoDB" id="2380880at2"/>
<accession>A0A368XBW8</accession>
<evidence type="ECO:0000256" key="1">
    <source>
        <dbReference type="SAM" id="Phobius"/>
    </source>
</evidence>
<feature type="transmembrane region" description="Helical" evidence="1">
    <location>
        <begin position="77"/>
        <end position="94"/>
    </location>
</feature>
<keyword evidence="1" id="KW-1133">Transmembrane helix</keyword>
<proteinExistence type="predicted"/>
<protein>
    <submittedName>
        <fullName evidence="2">Uncharacterized protein</fullName>
    </submittedName>
</protein>
<name>A0A368XBW8_9BACI</name>
<dbReference type="RefSeq" id="WP_114353636.1">
    <property type="nucleotide sequence ID" value="NZ_QPJJ01000011.1"/>
</dbReference>
<dbReference type="EMBL" id="QPJJ01000011">
    <property type="protein sequence ID" value="RCW65345.1"/>
    <property type="molecule type" value="Genomic_DNA"/>
</dbReference>
<dbReference type="AlphaFoldDB" id="A0A368XBW8"/>
<comment type="caution">
    <text evidence="2">The sequence shown here is derived from an EMBL/GenBank/DDBJ whole genome shotgun (WGS) entry which is preliminary data.</text>
</comment>